<comment type="caution">
    <text evidence="7">The sequence shown here is derived from an EMBL/GenBank/DDBJ whole genome shotgun (WGS) entry which is preliminary data.</text>
</comment>
<feature type="transmembrane region" description="Helical" evidence="6">
    <location>
        <begin position="99"/>
        <end position="120"/>
    </location>
</feature>
<protein>
    <submittedName>
        <fullName evidence="7">PQ loop repeat-domain-containing protein</fullName>
    </submittedName>
</protein>
<comment type="subcellular location">
    <subcellularLocation>
        <location evidence="1">Membrane</location>
        <topology evidence="1">Multi-pass membrane protein</topology>
    </subcellularLocation>
</comment>
<dbReference type="PANTHER" id="PTHR16201:SF37">
    <property type="entry name" value="PQ-LOOP REPEAT-CONTAINING PROTEIN"/>
    <property type="match status" value="1"/>
</dbReference>
<proteinExistence type="predicted"/>
<dbReference type="PANTHER" id="PTHR16201">
    <property type="entry name" value="SEVEN TRANSMEMBRANE PROTEIN 1-RELATED"/>
    <property type="match status" value="1"/>
</dbReference>
<dbReference type="SMART" id="SM00679">
    <property type="entry name" value="CTNS"/>
    <property type="match status" value="2"/>
</dbReference>
<accession>A0A550C2V4</accession>
<evidence type="ECO:0000256" key="3">
    <source>
        <dbReference type="ARBA" id="ARBA00022989"/>
    </source>
</evidence>
<evidence type="ECO:0000256" key="5">
    <source>
        <dbReference type="SAM" id="MobiDB-lite"/>
    </source>
</evidence>
<keyword evidence="2 6" id="KW-0812">Transmembrane</keyword>
<dbReference type="InterPro" id="IPR051415">
    <property type="entry name" value="LAAT-1"/>
</dbReference>
<evidence type="ECO:0000313" key="7">
    <source>
        <dbReference type="EMBL" id="TRM59145.1"/>
    </source>
</evidence>
<reference evidence="7 8" key="1">
    <citation type="journal article" date="2019" name="New Phytol.">
        <title>Comparative genomics reveals unique wood-decay strategies and fruiting body development in the Schizophyllaceae.</title>
        <authorList>
            <person name="Almasi E."/>
            <person name="Sahu N."/>
            <person name="Krizsan K."/>
            <person name="Balint B."/>
            <person name="Kovacs G.M."/>
            <person name="Kiss B."/>
            <person name="Cseklye J."/>
            <person name="Drula E."/>
            <person name="Henrissat B."/>
            <person name="Nagy I."/>
            <person name="Chovatia M."/>
            <person name="Adam C."/>
            <person name="LaButti K."/>
            <person name="Lipzen A."/>
            <person name="Riley R."/>
            <person name="Grigoriev I.V."/>
            <person name="Nagy L.G."/>
        </authorList>
    </citation>
    <scope>NUCLEOTIDE SEQUENCE [LARGE SCALE GENOMIC DNA]</scope>
    <source>
        <strain evidence="7 8">NL-1724</strain>
    </source>
</reference>
<dbReference type="Pfam" id="PF04193">
    <property type="entry name" value="PQ-loop"/>
    <property type="match status" value="2"/>
</dbReference>
<organism evidence="7 8">
    <name type="scientific">Schizophyllum amplum</name>
    <dbReference type="NCBI Taxonomy" id="97359"/>
    <lineage>
        <taxon>Eukaryota</taxon>
        <taxon>Fungi</taxon>
        <taxon>Dikarya</taxon>
        <taxon>Basidiomycota</taxon>
        <taxon>Agaricomycotina</taxon>
        <taxon>Agaricomycetes</taxon>
        <taxon>Agaricomycetidae</taxon>
        <taxon>Agaricales</taxon>
        <taxon>Schizophyllaceae</taxon>
        <taxon>Schizophyllum</taxon>
    </lineage>
</organism>
<feature type="region of interest" description="Disordered" evidence="5">
    <location>
        <begin position="227"/>
        <end position="307"/>
    </location>
</feature>
<dbReference type="OrthoDB" id="407617at2759"/>
<gene>
    <name evidence="7" type="ORF">BD626DRAFT_509262</name>
</gene>
<dbReference type="AlphaFoldDB" id="A0A550C2V4"/>
<evidence type="ECO:0000313" key="8">
    <source>
        <dbReference type="Proteomes" id="UP000320762"/>
    </source>
</evidence>
<dbReference type="EMBL" id="VDMD01000030">
    <property type="protein sequence ID" value="TRM59145.1"/>
    <property type="molecule type" value="Genomic_DNA"/>
</dbReference>
<evidence type="ECO:0000256" key="4">
    <source>
        <dbReference type="ARBA" id="ARBA00023136"/>
    </source>
</evidence>
<sequence>MPANAAAENALGTMGVVCWCIQLAPQIWKSYHEKSTKGLSPWLAFLWTISAPFLGTYCIVQKLNIPLILQPQLFGVLCSISWGQCLYYTPGTYSRKRTVLITVGLLAIMAGFEAGMVYAIRPAYEGGNMAPVRFFGIMSSVIISVALLPQYWEIYKHKEVIGISIPFMLIDLLGGVFSDLSLAFAPKFDVIAGVTYSLVVLLDGLVILAALILNPLARRRRRREQAERDAEELAGRATDSAGRATDSAQRSVDERNTDGRMMDERTTDQRAGSAAPAANQAEKRPSGERGSLSNGATRFPVVDVEKQ</sequence>
<feature type="transmembrane region" description="Helical" evidence="6">
    <location>
        <begin position="160"/>
        <end position="178"/>
    </location>
</feature>
<feature type="transmembrane region" description="Helical" evidence="6">
    <location>
        <begin position="39"/>
        <end position="60"/>
    </location>
</feature>
<dbReference type="Gene3D" id="1.20.1280.290">
    <property type="match status" value="2"/>
</dbReference>
<keyword evidence="4 6" id="KW-0472">Membrane</keyword>
<dbReference type="InterPro" id="IPR006603">
    <property type="entry name" value="PQ-loop_rpt"/>
</dbReference>
<feature type="transmembrane region" description="Helical" evidence="6">
    <location>
        <begin position="132"/>
        <end position="148"/>
    </location>
</feature>
<feature type="transmembrane region" description="Helical" evidence="6">
    <location>
        <begin position="190"/>
        <end position="213"/>
    </location>
</feature>
<keyword evidence="3 6" id="KW-1133">Transmembrane helix</keyword>
<evidence type="ECO:0000256" key="6">
    <source>
        <dbReference type="SAM" id="Phobius"/>
    </source>
</evidence>
<feature type="compositionally biased region" description="Basic and acidic residues" evidence="5">
    <location>
        <begin position="251"/>
        <end position="268"/>
    </location>
</feature>
<dbReference type="Proteomes" id="UP000320762">
    <property type="component" value="Unassembled WGS sequence"/>
</dbReference>
<evidence type="ECO:0000256" key="1">
    <source>
        <dbReference type="ARBA" id="ARBA00004141"/>
    </source>
</evidence>
<dbReference type="GO" id="GO:0016020">
    <property type="term" value="C:membrane"/>
    <property type="evidence" value="ECO:0007669"/>
    <property type="project" value="UniProtKB-SubCell"/>
</dbReference>
<name>A0A550C2V4_9AGAR</name>
<keyword evidence="8" id="KW-1185">Reference proteome</keyword>
<evidence type="ECO:0000256" key="2">
    <source>
        <dbReference type="ARBA" id="ARBA00022692"/>
    </source>
</evidence>